<keyword evidence="1" id="KW-0472">Membrane</keyword>
<evidence type="ECO:0000256" key="1">
    <source>
        <dbReference type="SAM" id="Phobius"/>
    </source>
</evidence>
<proteinExistence type="predicted"/>
<feature type="transmembrane region" description="Helical" evidence="1">
    <location>
        <begin position="12"/>
        <end position="33"/>
    </location>
</feature>
<dbReference type="EMBL" id="GGEC01017137">
    <property type="protein sequence ID" value="MBW97620.1"/>
    <property type="molecule type" value="Transcribed_RNA"/>
</dbReference>
<dbReference type="AlphaFoldDB" id="A0A2P2JVY3"/>
<evidence type="ECO:0000313" key="2">
    <source>
        <dbReference type="EMBL" id="MBW97620.1"/>
    </source>
</evidence>
<name>A0A2P2JVY3_RHIMU</name>
<keyword evidence="1" id="KW-0812">Transmembrane</keyword>
<organism evidence="2">
    <name type="scientific">Rhizophora mucronata</name>
    <name type="common">Asiatic mangrove</name>
    <dbReference type="NCBI Taxonomy" id="61149"/>
    <lineage>
        <taxon>Eukaryota</taxon>
        <taxon>Viridiplantae</taxon>
        <taxon>Streptophyta</taxon>
        <taxon>Embryophyta</taxon>
        <taxon>Tracheophyta</taxon>
        <taxon>Spermatophyta</taxon>
        <taxon>Magnoliopsida</taxon>
        <taxon>eudicotyledons</taxon>
        <taxon>Gunneridae</taxon>
        <taxon>Pentapetalae</taxon>
        <taxon>rosids</taxon>
        <taxon>fabids</taxon>
        <taxon>Malpighiales</taxon>
        <taxon>Rhizophoraceae</taxon>
        <taxon>Rhizophora</taxon>
    </lineage>
</organism>
<protein>
    <submittedName>
        <fullName evidence="2">Uncharacterized protein MANES_07G107700</fullName>
    </submittedName>
</protein>
<keyword evidence="1" id="KW-1133">Transmembrane helix</keyword>
<reference evidence="2" key="1">
    <citation type="submission" date="2018-02" db="EMBL/GenBank/DDBJ databases">
        <title>Rhizophora mucronata_Transcriptome.</title>
        <authorList>
            <person name="Meera S.P."/>
            <person name="Sreeshan A."/>
            <person name="Augustine A."/>
        </authorList>
    </citation>
    <scope>NUCLEOTIDE SEQUENCE</scope>
    <source>
        <tissue evidence="2">Leaf</tissue>
    </source>
</reference>
<sequence>MLNPRHISCLSYCFLFFICPFILLIRYILNAIYMKLDRRKRLLNITQRRQLTGKRPGLA</sequence>
<accession>A0A2P2JVY3</accession>